<dbReference type="SUPFAM" id="SSF53067">
    <property type="entry name" value="Actin-like ATPase domain"/>
    <property type="match status" value="1"/>
</dbReference>
<sequence>MAEASEFAATSSRGGSCAYIGRMVAGCRSGCAAAASPLKRFVMKTGPGIPPAADVAREDAPVLVADIGGTHARLALVRNDADGGIGILAHQQYDCSAFPSLAGIVADFLSRSGGGRVHDAAIGCAGMHRGDTVTSLNLPWPVSLSELRGLGIARVAAVNDFVAVAHAVQCLGPDHSVLLCGPEEPVADGPGLVVGPGTGLGAAYRIPCDGRILVLPSEAGQMAFAPGNARELAVLGQLFAAAAGVACTEIVSGPGLLTLYGALCALDGEAVRRASPAEVVAAARQGDDRQALEAVEMFCAVLGATIGNLAVAGIATRVHVAGGIVPRIREFLPGSQFRARFVGTGTGIMRAALEQIPVRLIDHPHQGVIGAAVWYQQRGQAQAGAQMACASI</sequence>
<protein>
    <submittedName>
        <fullName evidence="6">Glucokinase</fullName>
        <ecNumber evidence="6">2.7.1.2</ecNumber>
    </submittedName>
</protein>
<proteinExistence type="inferred from homology"/>
<dbReference type="Proteomes" id="UP000308149">
    <property type="component" value="Chromosome"/>
</dbReference>
<keyword evidence="7" id="KW-1185">Reference proteome</keyword>
<dbReference type="Gene3D" id="3.40.367.20">
    <property type="match status" value="1"/>
</dbReference>
<dbReference type="GO" id="GO:0005524">
    <property type="term" value="F:ATP binding"/>
    <property type="evidence" value="ECO:0007669"/>
    <property type="project" value="UniProtKB-KW"/>
</dbReference>
<evidence type="ECO:0000313" key="7">
    <source>
        <dbReference type="Proteomes" id="UP000308149"/>
    </source>
</evidence>
<keyword evidence="1 6" id="KW-0808">Transferase</keyword>
<dbReference type="EC" id="2.7.1.2" evidence="6"/>
<dbReference type="PANTHER" id="PTHR47690">
    <property type="entry name" value="GLUCOKINASE"/>
    <property type="match status" value="1"/>
</dbReference>
<evidence type="ECO:0000256" key="5">
    <source>
        <dbReference type="RuleBase" id="RU004046"/>
    </source>
</evidence>
<dbReference type="NCBIfam" id="NF009073">
    <property type="entry name" value="PRK12408.1"/>
    <property type="match status" value="1"/>
</dbReference>
<dbReference type="GO" id="GO:0005536">
    <property type="term" value="F:D-glucose binding"/>
    <property type="evidence" value="ECO:0007669"/>
    <property type="project" value="InterPro"/>
</dbReference>
<accession>A0A5B7ZTV0</accession>
<evidence type="ECO:0000256" key="4">
    <source>
        <dbReference type="ARBA" id="ARBA00022840"/>
    </source>
</evidence>
<keyword evidence="3 6" id="KW-0418">Kinase</keyword>
<dbReference type="GO" id="GO:0004340">
    <property type="term" value="F:glucokinase activity"/>
    <property type="evidence" value="ECO:0007669"/>
    <property type="project" value="UniProtKB-EC"/>
</dbReference>
<dbReference type="PANTHER" id="PTHR47690:SF1">
    <property type="entry name" value="GLUCOKINASE"/>
    <property type="match status" value="1"/>
</dbReference>
<dbReference type="InterPro" id="IPR050201">
    <property type="entry name" value="Bacterial_glucokinase"/>
</dbReference>
<keyword evidence="4" id="KW-0067">ATP-binding</keyword>
<evidence type="ECO:0000256" key="3">
    <source>
        <dbReference type="ARBA" id="ARBA00022777"/>
    </source>
</evidence>
<evidence type="ECO:0000313" key="6">
    <source>
        <dbReference type="EMBL" id="QDA58209.1"/>
    </source>
</evidence>
<reference evidence="6 7" key="1">
    <citation type="submission" date="2019-06" db="EMBL/GenBank/DDBJ databases">
        <title>Thermomonas aquatica sp. nov., isolated from an industrial wastewater treatment plant.</title>
        <authorList>
            <person name="Jeon J.H."/>
            <person name="Park D.-S."/>
        </authorList>
    </citation>
    <scope>NUCLEOTIDE SEQUENCE [LARGE SCALE GENOMIC DNA]</scope>
    <source>
        <strain evidence="6 7">SY21</strain>
    </source>
</reference>
<dbReference type="OrthoDB" id="9800595at2"/>
<dbReference type="CDD" id="cd24008">
    <property type="entry name" value="ASKHA_NBD_GLK"/>
    <property type="match status" value="1"/>
</dbReference>
<dbReference type="AlphaFoldDB" id="A0A5B7ZTV0"/>
<keyword evidence="2" id="KW-0547">Nucleotide-binding</keyword>
<evidence type="ECO:0000256" key="1">
    <source>
        <dbReference type="ARBA" id="ARBA00022679"/>
    </source>
</evidence>
<organism evidence="6 7">
    <name type="scientific">Thermomonas aquatica</name>
    <dbReference type="NCBI Taxonomy" id="2202149"/>
    <lineage>
        <taxon>Bacteria</taxon>
        <taxon>Pseudomonadati</taxon>
        <taxon>Pseudomonadota</taxon>
        <taxon>Gammaproteobacteria</taxon>
        <taxon>Lysobacterales</taxon>
        <taxon>Lysobacteraceae</taxon>
        <taxon>Thermomonas</taxon>
    </lineage>
</organism>
<comment type="similarity">
    <text evidence="5">Belongs to the bacterial glucokinase family.</text>
</comment>
<name>A0A5B7ZTV0_9GAMM</name>
<dbReference type="GO" id="GO:0005829">
    <property type="term" value="C:cytosol"/>
    <property type="evidence" value="ECO:0007669"/>
    <property type="project" value="TreeGrafter"/>
</dbReference>
<evidence type="ECO:0000256" key="2">
    <source>
        <dbReference type="ARBA" id="ARBA00022741"/>
    </source>
</evidence>
<dbReference type="GO" id="GO:0006096">
    <property type="term" value="P:glycolytic process"/>
    <property type="evidence" value="ECO:0007669"/>
    <property type="project" value="InterPro"/>
</dbReference>
<gene>
    <name evidence="6" type="ORF">FHQ07_13270</name>
</gene>
<dbReference type="Pfam" id="PF02685">
    <property type="entry name" value="Glucokinase"/>
    <property type="match status" value="1"/>
</dbReference>
<dbReference type="Gene3D" id="3.30.420.40">
    <property type="match status" value="1"/>
</dbReference>
<dbReference type="InterPro" id="IPR043129">
    <property type="entry name" value="ATPase_NBD"/>
</dbReference>
<dbReference type="EMBL" id="CP040871">
    <property type="protein sequence ID" value="QDA58209.1"/>
    <property type="molecule type" value="Genomic_DNA"/>
</dbReference>
<dbReference type="InterPro" id="IPR003836">
    <property type="entry name" value="Glucokinase"/>
</dbReference>
<dbReference type="KEGG" id="thes:FHQ07_13270"/>